<sequence length="468" mass="54245">MEEFEILDFHQLQQEKEGIDQAAQFLQKKIQNGFKVSIVIKKQHKFALPPLQQKKNDLFSKQHQPIDLISQSSEIIENNDKQGSLTSSHSYSSIKMNKKQLTIPPTQNETPIQDQEEEKSIKSDDDQISLKYNKNNSFKHSLKDNILSQKIQKGLLFQRDGKSKLAVEKMMDVYKEGNEKLKSCQDQQQISVLIIICIQSLCYASQIFKQLGQFNEALRCLDKCLSQFEINDFDLLCQIYISKAQYCLLNNQYLQSLDNYTKALIQYEQVNWKLEIAKLLVKISFVYALLSKSKQFKKTGDFADAKKICYEGLSILQNKLNNSDPRIYETYYTLGCIFYLEKEYDFALEYLDQSKQGFIKLYGEKHQSIIKILNLQGVINHLQGNSINAMELYEQIVCLYGESLSFGLALVLNNLALAYLDRMKFKSAKLSFEKAITILKVYLNEQHPTFQRIEKNQKLVLAATLSYM</sequence>
<comment type="caution">
    <text evidence="4">The sequence shown here is derived from an EMBL/GenBank/DDBJ whole genome shotgun (WGS) entry which is preliminary data.</text>
</comment>
<evidence type="ECO:0008006" key="6">
    <source>
        <dbReference type="Google" id="ProtNLM"/>
    </source>
</evidence>
<dbReference type="Pfam" id="PF13424">
    <property type="entry name" value="TPR_12"/>
    <property type="match status" value="1"/>
</dbReference>
<proteinExistence type="predicted"/>
<dbReference type="AlphaFoldDB" id="A0A8S1PNS5"/>
<keyword evidence="5" id="KW-1185">Reference proteome</keyword>
<feature type="region of interest" description="Disordered" evidence="3">
    <location>
        <begin position="79"/>
        <end position="126"/>
    </location>
</feature>
<dbReference type="OrthoDB" id="290543at2759"/>
<reference evidence="4" key="1">
    <citation type="submission" date="2021-01" db="EMBL/GenBank/DDBJ databases">
        <authorList>
            <consortium name="Genoscope - CEA"/>
            <person name="William W."/>
        </authorList>
    </citation>
    <scope>NUCLEOTIDE SEQUENCE</scope>
</reference>
<dbReference type="Proteomes" id="UP000692954">
    <property type="component" value="Unassembled WGS sequence"/>
</dbReference>
<evidence type="ECO:0000313" key="4">
    <source>
        <dbReference type="EMBL" id="CAD8104333.1"/>
    </source>
</evidence>
<dbReference type="EMBL" id="CAJJDN010000082">
    <property type="protein sequence ID" value="CAD8104333.1"/>
    <property type="molecule type" value="Genomic_DNA"/>
</dbReference>
<keyword evidence="2" id="KW-0802">TPR repeat</keyword>
<dbReference type="SMART" id="SM00028">
    <property type="entry name" value="TPR"/>
    <property type="match status" value="6"/>
</dbReference>
<evidence type="ECO:0000313" key="5">
    <source>
        <dbReference type="Proteomes" id="UP000692954"/>
    </source>
</evidence>
<dbReference type="InterPro" id="IPR019734">
    <property type="entry name" value="TPR_rpt"/>
</dbReference>
<protein>
    <recommendedName>
        <fullName evidence="6">Tetratricopeptide repeat protein</fullName>
    </recommendedName>
</protein>
<feature type="compositionally biased region" description="Polar residues" evidence="3">
    <location>
        <begin position="79"/>
        <end position="113"/>
    </location>
</feature>
<evidence type="ECO:0000256" key="1">
    <source>
        <dbReference type="ARBA" id="ARBA00022737"/>
    </source>
</evidence>
<gene>
    <name evidence="4" type="ORF">PSON_ATCC_30995.1.T0820050</name>
</gene>
<dbReference type="PANTHER" id="PTHR45641:SF19">
    <property type="entry name" value="NEPHROCYSTIN-3"/>
    <property type="match status" value="1"/>
</dbReference>
<evidence type="ECO:0000256" key="2">
    <source>
        <dbReference type="ARBA" id="ARBA00022803"/>
    </source>
</evidence>
<name>A0A8S1PNS5_9CILI</name>
<organism evidence="4 5">
    <name type="scientific">Paramecium sonneborni</name>
    <dbReference type="NCBI Taxonomy" id="65129"/>
    <lineage>
        <taxon>Eukaryota</taxon>
        <taxon>Sar</taxon>
        <taxon>Alveolata</taxon>
        <taxon>Ciliophora</taxon>
        <taxon>Intramacronucleata</taxon>
        <taxon>Oligohymenophorea</taxon>
        <taxon>Peniculida</taxon>
        <taxon>Parameciidae</taxon>
        <taxon>Paramecium</taxon>
    </lineage>
</organism>
<accession>A0A8S1PNS5</accession>
<dbReference type="PANTHER" id="PTHR45641">
    <property type="entry name" value="TETRATRICOPEPTIDE REPEAT PROTEIN (AFU_ORTHOLOGUE AFUA_6G03870)"/>
    <property type="match status" value="1"/>
</dbReference>
<evidence type="ECO:0000256" key="3">
    <source>
        <dbReference type="SAM" id="MobiDB-lite"/>
    </source>
</evidence>
<keyword evidence="1" id="KW-0677">Repeat</keyword>
<dbReference type="Pfam" id="PF13374">
    <property type="entry name" value="TPR_10"/>
    <property type="match status" value="1"/>
</dbReference>